<dbReference type="RefSeq" id="WP_205281636.1">
    <property type="nucleotide sequence ID" value="NZ_JAFFPU010000080.1"/>
</dbReference>
<reference evidence="1 2" key="1">
    <citation type="submission" date="2021-02" db="EMBL/GenBank/DDBJ databases">
        <title>Leptospira ainlahdjerensis sp. nov., Leptospira ainazelensis sp. nov., Leptospira abararensis sp. nov. and Leptospira chreensis sp. nov., four new species isolated from water sources in Algeria.</title>
        <authorList>
            <person name="Amara Korba A."/>
            <person name="Kainiu M."/>
            <person name="Vincent A.T."/>
            <person name="Mariet J.-F."/>
            <person name="Veyrier F.J."/>
            <person name="Goarant C."/>
            <person name="Picardeau M."/>
        </authorList>
    </citation>
    <scope>NUCLEOTIDE SEQUENCE [LARGE SCALE GENOMIC DNA]</scope>
    <source>
        <strain evidence="1 2">201903070</strain>
    </source>
</reference>
<name>A0ABS2UH67_9LEPT</name>
<dbReference type="Pfam" id="PF03237">
    <property type="entry name" value="Terminase_6N"/>
    <property type="match status" value="1"/>
</dbReference>
<dbReference type="EMBL" id="JAFFPU010000080">
    <property type="protein sequence ID" value="MBM9579704.1"/>
    <property type="molecule type" value="Genomic_DNA"/>
</dbReference>
<gene>
    <name evidence="1" type="ORF">JWG45_21375</name>
</gene>
<comment type="caution">
    <text evidence="1">The sequence shown here is derived from an EMBL/GenBank/DDBJ whole genome shotgun (WGS) entry which is preliminary data.</text>
</comment>
<dbReference type="Proteomes" id="UP000724686">
    <property type="component" value="Unassembled WGS sequence"/>
</dbReference>
<accession>A0ABS2UH67</accession>
<proteinExistence type="predicted"/>
<evidence type="ECO:0000313" key="1">
    <source>
        <dbReference type="EMBL" id="MBM9579704.1"/>
    </source>
</evidence>
<protein>
    <submittedName>
        <fullName evidence="1">Terminase family protein</fullName>
    </submittedName>
</protein>
<evidence type="ECO:0000313" key="2">
    <source>
        <dbReference type="Proteomes" id="UP000724686"/>
    </source>
</evidence>
<sequence length="239" mass="27309">MSIDREILESIQEAGTKRFSKAKKTDRVLFGKEHGRKSLSAFARYIDPKFEDPWHVQSMIAMCESLESREIRRGIINLPPRRSKSQTCTRIFPSWYIGRNPDHNVIIASYSDSKAARFGRWIRDCVESPRFAQVFPEVKVRSDFRASSEWETSKGGLVISRGLRGGITGEGADLLLIDDPYKNMEEATSEIISQKVIENYMTVAETRLSPQGIILIVHTRWTRRDLTGVLLGEDKENTE</sequence>
<keyword evidence="2" id="KW-1185">Reference proteome</keyword>
<organism evidence="1 2">
    <name type="scientific">Leptospira ainlahdjerensis</name>
    <dbReference type="NCBI Taxonomy" id="2810033"/>
    <lineage>
        <taxon>Bacteria</taxon>
        <taxon>Pseudomonadati</taxon>
        <taxon>Spirochaetota</taxon>
        <taxon>Spirochaetia</taxon>
        <taxon>Leptospirales</taxon>
        <taxon>Leptospiraceae</taxon>
        <taxon>Leptospira</taxon>
    </lineage>
</organism>